<reference evidence="4 5" key="1">
    <citation type="submission" date="2020-08" db="EMBL/GenBank/DDBJ databases">
        <title>Sequencing the genomes of 1000 actinobacteria strains.</title>
        <authorList>
            <person name="Klenk H.-P."/>
        </authorList>
    </citation>
    <scope>NUCLEOTIDE SEQUENCE [LARGE SCALE GENOMIC DNA]</scope>
    <source>
        <strain evidence="4 5">DSM 28796</strain>
    </source>
</reference>
<dbReference type="InterPro" id="IPR000172">
    <property type="entry name" value="GMC_OxRdtase_N"/>
</dbReference>
<evidence type="ECO:0000313" key="5">
    <source>
        <dbReference type="Proteomes" id="UP000588158"/>
    </source>
</evidence>
<dbReference type="Proteomes" id="UP000588158">
    <property type="component" value="Unassembled WGS sequence"/>
</dbReference>
<dbReference type="InterPro" id="IPR012132">
    <property type="entry name" value="GMC_OxRdtase"/>
</dbReference>
<feature type="binding site" evidence="2">
    <location>
        <position position="503"/>
    </location>
    <ligand>
        <name>FAD</name>
        <dbReference type="ChEBI" id="CHEBI:57692"/>
    </ligand>
</feature>
<dbReference type="SUPFAM" id="SSF54373">
    <property type="entry name" value="FAD-linked reductases, C-terminal domain"/>
    <property type="match status" value="1"/>
</dbReference>
<name>A0A841A9X4_9MICO</name>
<gene>
    <name evidence="4" type="ORF">HNR70_000560</name>
</gene>
<dbReference type="EMBL" id="JACHLZ010000001">
    <property type="protein sequence ID" value="MBB5830747.1"/>
    <property type="molecule type" value="Genomic_DNA"/>
</dbReference>
<feature type="binding site" evidence="2">
    <location>
        <position position="235"/>
    </location>
    <ligand>
        <name>FAD</name>
        <dbReference type="ChEBI" id="CHEBI:57692"/>
    </ligand>
</feature>
<keyword evidence="2" id="KW-0285">Flavoprotein</keyword>
<dbReference type="GO" id="GO:0050660">
    <property type="term" value="F:flavin adenine dinucleotide binding"/>
    <property type="evidence" value="ECO:0007669"/>
    <property type="project" value="InterPro"/>
</dbReference>
<evidence type="ECO:0000313" key="4">
    <source>
        <dbReference type="EMBL" id="MBB5830747.1"/>
    </source>
</evidence>
<feature type="domain" description="Glucose-methanol-choline oxidoreductase N-terminal" evidence="3">
    <location>
        <begin position="273"/>
        <end position="287"/>
    </location>
</feature>
<dbReference type="SUPFAM" id="SSF51905">
    <property type="entry name" value="FAD/NAD(P)-binding domain"/>
    <property type="match status" value="1"/>
</dbReference>
<comment type="similarity">
    <text evidence="1">Belongs to the GMC oxidoreductase family.</text>
</comment>
<protein>
    <submittedName>
        <fullName evidence="4">Choline dehydrogenase-like flavoprotein</fullName>
    </submittedName>
</protein>
<sequence length="535" mass="59009">MTEKNLAPKDLTSENPVVEYDYIVIGGGSAGAVVAARLSEDPSLQVALLEAGPHDLEHEEVLQLKRWPELLESGLDWDYPIEPQENGNSFMRHARAKVLGGCSSHNSCIAFHPPAEDMDLWERMGAEGWGAKDMLPLIERLETNRDREGAGHGTDGPVELMDAPADDKLGIALLDACEQAGIPRARFNDFETVVNGANWFQVNRKADGTRASSSVSYLHPIQDRENLHVLTGHQVMQILFDEEQRATGVEYIDNAFDRSSIMHARKEVILSAGAIDSPKLLMLSGIGPGEHLRELGIDVRVDSPGVGSNLQDHPEAVISWESSQKMTRESTQWWEIGIFAPTEEGLDLPDLMMHYGSVPFDMHTRRQGYPTSPESFALTPNVTHARSRGTVRLRSIDYRDKPKVDPRYFTDEEGHDMRVAVAGIRKAREIVAQSGMDAFRGRELFPGEDVQSDEEIADYVARTHNTVYHPAGTVRMGAVDDEMSPLDPQLRVKGVTGLRVVDGSVMPQLVAVNPNITTMLIGERAAELIRGGEGA</sequence>
<organism evidence="4 5">
    <name type="scientific">Brachybacterium aquaticum</name>
    <dbReference type="NCBI Taxonomy" id="1432564"/>
    <lineage>
        <taxon>Bacteria</taxon>
        <taxon>Bacillati</taxon>
        <taxon>Actinomycetota</taxon>
        <taxon>Actinomycetes</taxon>
        <taxon>Micrococcales</taxon>
        <taxon>Dermabacteraceae</taxon>
        <taxon>Brachybacterium</taxon>
    </lineage>
</organism>
<feature type="binding site" evidence="2">
    <location>
        <position position="98"/>
    </location>
    <ligand>
        <name>FAD</name>
        <dbReference type="ChEBI" id="CHEBI:57692"/>
    </ligand>
</feature>
<dbReference type="Gene3D" id="3.50.50.60">
    <property type="entry name" value="FAD/NAD(P)-binding domain"/>
    <property type="match status" value="1"/>
</dbReference>
<comment type="cofactor">
    <cofactor evidence="2">
        <name>FAD</name>
        <dbReference type="ChEBI" id="CHEBI:57692"/>
    </cofactor>
</comment>
<comment type="caution">
    <text evidence="4">The sequence shown here is derived from an EMBL/GenBank/DDBJ whole genome shotgun (WGS) entry which is preliminary data.</text>
</comment>
<dbReference type="RefSeq" id="WP_184324319.1">
    <property type="nucleotide sequence ID" value="NZ_JACHLZ010000001.1"/>
</dbReference>
<dbReference type="GO" id="GO:0016614">
    <property type="term" value="F:oxidoreductase activity, acting on CH-OH group of donors"/>
    <property type="evidence" value="ECO:0007669"/>
    <property type="project" value="InterPro"/>
</dbReference>
<dbReference type="PANTHER" id="PTHR11552">
    <property type="entry name" value="GLUCOSE-METHANOL-CHOLINE GMC OXIDOREDUCTASE"/>
    <property type="match status" value="1"/>
</dbReference>
<dbReference type="AlphaFoldDB" id="A0A841A9X4"/>
<dbReference type="PANTHER" id="PTHR11552:SF152">
    <property type="entry name" value="OXIDASE (CODA), PUTATIVE (AFU_ORTHOLOGUE AFUA_8G04090)-RELATED"/>
    <property type="match status" value="1"/>
</dbReference>
<keyword evidence="5" id="KW-1185">Reference proteome</keyword>
<dbReference type="InterPro" id="IPR007867">
    <property type="entry name" value="GMC_OxRtase_C"/>
</dbReference>
<dbReference type="Gene3D" id="3.30.410.40">
    <property type="match status" value="1"/>
</dbReference>
<keyword evidence="2" id="KW-0274">FAD</keyword>
<evidence type="ECO:0000259" key="3">
    <source>
        <dbReference type="PROSITE" id="PS00624"/>
    </source>
</evidence>
<evidence type="ECO:0000256" key="2">
    <source>
        <dbReference type="PIRSR" id="PIRSR000137-2"/>
    </source>
</evidence>
<accession>A0A841A9X4</accession>
<dbReference type="Pfam" id="PF00732">
    <property type="entry name" value="GMC_oxred_N"/>
    <property type="match status" value="1"/>
</dbReference>
<evidence type="ECO:0000256" key="1">
    <source>
        <dbReference type="ARBA" id="ARBA00010790"/>
    </source>
</evidence>
<dbReference type="Pfam" id="PF05199">
    <property type="entry name" value="GMC_oxred_C"/>
    <property type="match status" value="1"/>
</dbReference>
<dbReference type="PIRSF" id="PIRSF000137">
    <property type="entry name" value="Alcohol_oxidase"/>
    <property type="match status" value="1"/>
</dbReference>
<proteinExistence type="inferred from homology"/>
<dbReference type="InterPro" id="IPR036188">
    <property type="entry name" value="FAD/NAD-bd_sf"/>
</dbReference>
<dbReference type="PROSITE" id="PS00624">
    <property type="entry name" value="GMC_OXRED_2"/>
    <property type="match status" value="1"/>
</dbReference>